<evidence type="ECO:0000256" key="1">
    <source>
        <dbReference type="ARBA" id="ARBA00001231"/>
    </source>
</evidence>
<organism evidence="9 10">
    <name type="scientific">Nocardia wallacei</name>
    <dbReference type="NCBI Taxonomy" id="480035"/>
    <lineage>
        <taxon>Bacteria</taxon>
        <taxon>Bacillati</taxon>
        <taxon>Actinomycetota</taxon>
        <taxon>Actinomycetes</taxon>
        <taxon>Mycobacteriales</taxon>
        <taxon>Nocardiaceae</taxon>
        <taxon>Nocardia</taxon>
    </lineage>
</organism>
<comment type="similarity">
    <text evidence="2">Belongs to the glycosyl hydrolase 3 family.</text>
</comment>
<dbReference type="Pfam" id="PF00933">
    <property type="entry name" value="Glyco_hydro_3"/>
    <property type="match status" value="1"/>
</dbReference>
<dbReference type="PANTHER" id="PTHR30480">
    <property type="entry name" value="BETA-HEXOSAMINIDASE-RELATED"/>
    <property type="match status" value="1"/>
</dbReference>
<dbReference type="KEGG" id="nwl:NWFMUON74_69140"/>
<dbReference type="EMBL" id="AP023396">
    <property type="protein sequence ID" value="BCK59142.1"/>
    <property type="molecule type" value="Genomic_DNA"/>
</dbReference>
<dbReference type="AlphaFoldDB" id="A0A7G1KVN5"/>
<dbReference type="InterPro" id="IPR001764">
    <property type="entry name" value="Glyco_hydro_3_N"/>
</dbReference>
<feature type="domain" description="Glycoside hydrolase family 3 N-terminal" evidence="8">
    <location>
        <begin position="59"/>
        <end position="376"/>
    </location>
</feature>
<comment type="catalytic activity">
    <reaction evidence="1">
        <text>Hydrolysis of terminal non-reducing N-acetyl-D-hexosamine residues in N-acetyl-beta-D-hexosaminides.</text>
        <dbReference type="EC" id="3.2.1.52"/>
    </reaction>
</comment>
<dbReference type="EC" id="3.2.1.52" evidence="3"/>
<dbReference type="PANTHER" id="PTHR30480:SF13">
    <property type="entry name" value="BETA-HEXOSAMINIDASE"/>
    <property type="match status" value="1"/>
</dbReference>
<evidence type="ECO:0000256" key="7">
    <source>
        <dbReference type="SAM" id="SignalP"/>
    </source>
</evidence>
<dbReference type="GO" id="GO:0005975">
    <property type="term" value="P:carbohydrate metabolic process"/>
    <property type="evidence" value="ECO:0007669"/>
    <property type="project" value="InterPro"/>
</dbReference>
<proteinExistence type="inferred from homology"/>
<keyword evidence="7" id="KW-0732">Signal</keyword>
<dbReference type="PROSITE" id="PS51257">
    <property type="entry name" value="PROKAR_LIPOPROTEIN"/>
    <property type="match status" value="1"/>
</dbReference>
<dbReference type="GeneID" id="80351292"/>
<evidence type="ECO:0000256" key="4">
    <source>
        <dbReference type="ARBA" id="ARBA00022801"/>
    </source>
</evidence>
<evidence type="ECO:0000256" key="2">
    <source>
        <dbReference type="ARBA" id="ARBA00005336"/>
    </source>
</evidence>
<keyword evidence="10" id="KW-1185">Reference proteome</keyword>
<evidence type="ECO:0000256" key="6">
    <source>
        <dbReference type="SAM" id="MobiDB-lite"/>
    </source>
</evidence>
<keyword evidence="5" id="KW-0326">Glycosidase</keyword>
<gene>
    <name evidence="9" type="ORF">NWFMUON74_69140</name>
</gene>
<dbReference type="InterPro" id="IPR036962">
    <property type="entry name" value="Glyco_hydro_3_N_sf"/>
</dbReference>
<feature type="signal peptide" evidence="7">
    <location>
        <begin position="1"/>
        <end position="20"/>
    </location>
</feature>
<accession>A0A7G1KVN5</accession>
<dbReference type="GO" id="GO:0004563">
    <property type="term" value="F:beta-N-acetylhexosaminidase activity"/>
    <property type="evidence" value="ECO:0007669"/>
    <property type="project" value="UniProtKB-EC"/>
</dbReference>
<evidence type="ECO:0000259" key="8">
    <source>
        <dbReference type="Pfam" id="PF00933"/>
    </source>
</evidence>
<evidence type="ECO:0000256" key="5">
    <source>
        <dbReference type="ARBA" id="ARBA00023295"/>
    </source>
</evidence>
<dbReference type="InterPro" id="IPR017853">
    <property type="entry name" value="GH"/>
</dbReference>
<evidence type="ECO:0000313" key="9">
    <source>
        <dbReference type="EMBL" id="BCK59142.1"/>
    </source>
</evidence>
<keyword evidence="4 9" id="KW-0378">Hydrolase</keyword>
<dbReference type="InterPro" id="IPR050226">
    <property type="entry name" value="NagZ_Beta-hexosaminidase"/>
</dbReference>
<reference evidence="9 10" key="1">
    <citation type="submission" date="2020-08" db="EMBL/GenBank/DDBJ databases">
        <title>Genome Sequencing of Nocardia wallacei strain FMUON74 and assembly.</title>
        <authorList>
            <person name="Toyokawa M."/>
            <person name="Uesaka K."/>
        </authorList>
    </citation>
    <scope>NUCLEOTIDE SEQUENCE [LARGE SCALE GENOMIC DNA]</scope>
    <source>
        <strain evidence="9 10">FMUON74</strain>
    </source>
</reference>
<feature type="region of interest" description="Disordered" evidence="6">
    <location>
        <begin position="23"/>
        <end position="45"/>
    </location>
</feature>
<dbReference type="Gene3D" id="3.20.20.300">
    <property type="entry name" value="Glycoside hydrolase, family 3, N-terminal domain"/>
    <property type="match status" value="1"/>
</dbReference>
<dbReference type="Proteomes" id="UP000516173">
    <property type="component" value="Chromosome"/>
</dbReference>
<feature type="chain" id="PRO_5038540663" description="beta-N-acetylhexosaminidase" evidence="7">
    <location>
        <begin position="21"/>
        <end position="384"/>
    </location>
</feature>
<dbReference type="SUPFAM" id="SSF51445">
    <property type="entry name" value="(Trans)glycosidases"/>
    <property type="match status" value="1"/>
</dbReference>
<sequence length="384" mass="39938">MRTVPGIVLAVFAVTLTACSGGSSTTAETSGATSAPPSQTTAATGTQPDCTAGFLAQYTTRQKLAQLLTVGVNGLADAEALVRTEQIGGVFLGSWTDQALLSEKQIDRVEAAARTPLMVTIDEEGGRVSRLSNLIGPAPSARASAQTMSAEEYYTQSVARGRAMKDLGITVDFAPDVDVSSQPDDSVIGDRSYSDDPEVVTRYADAYIRAMRDAGLGAVMKHFPGHGSGSGDSHTGAVRTPPLEQLRQVDLVPFRNLIGSGAGVMVGHLDVPGLTTDGIPASISPQVMTLLRQGAGYGAAPFDGPIFTDDLSGMAAITSRMGIADAVAAALEAGADNALWISSDAVTAVLDRLEQEVRAGRLPMQQVDASVLRMARFKGIPMHC</sequence>
<evidence type="ECO:0000256" key="3">
    <source>
        <dbReference type="ARBA" id="ARBA00012663"/>
    </source>
</evidence>
<dbReference type="GO" id="GO:0009254">
    <property type="term" value="P:peptidoglycan turnover"/>
    <property type="evidence" value="ECO:0007669"/>
    <property type="project" value="TreeGrafter"/>
</dbReference>
<evidence type="ECO:0000313" key="10">
    <source>
        <dbReference type="Proteomes" id="UP000516173"/>
    </source>
</evidence>
<dbReference type="RefSeq" id="WP_187685780.1">
    <property type="nucleotide sequence ID" value="NZ_AP023396.1"/>
</dbReference>
<name>A0A7G1KVN5_9NOCA</name>
<protein>
    <recommendedName>
        <fullName evidence="3">beta-N-acetylhexosaminidase</fullName>
        <ecNumber evidence="3">3.2.1.52</ecNumber>
    </recommendedName>
</protein>